<dbReference type="Proteomes" id="UP000289323">
    <property type="component" value="Unassembled WGS sequence"/>
</dbReference>
<dbReference type="PANTHER" id="PTHR10782:SF4">
    <property type="entry name" value="TONALLI, ISOFORM E"/>
    <property type="match status" value="1"/>
</dbReference>
<dbReference type="InterPro" id="IPR013083">
    <property type="entry name" value="Znf_RING/FYVE/PHD"/>
</dbReference>
<evidence type="ECO:0000313" key="7">
    <source>
        <dbReference type="EMBL" id="SPQ20880.1"/>
    </source>
</evidence>
<dbReference type="GO" id="GO:0000785">
    <property type="term" value="C:chromatin"/>
    <property type="evidence" value="ECO:0007669"/>
    <property type="project" value="TreeGrafter"/>
</dbReference>
<feature type="region of interest" description="Disordered" evidence="5">
    <location>
        <begin position="550"/>
        <end position="603"/>
    </location>
</feature>
<protein>
    <submittedName>
        <fullName evidence="7">Eabbef88-805f-4c5f-b6af-dd25334a38d9</fullName>
    </submittedName>
</protein>
<organism evidence="7 8">
    <name type="scientific">Thermothielavioides terrestris</name>
    <dbReference type="NCBI Taxonomy" id="2587410"/>
    <lineage>
        <taxon>Eukaryota</taxon>
        <taxon>Fungi</taxon>
        <taxon>Dikarya</taxon>
        <taxon>Ascomycota</taxon>
        <taxon>Pezizomycotina</taxon>
        <taxon>Sordariomycetes</taxon>
        <taxon>Sordariomycetidae</taxon>
        <taxon>Sordariales</taxon>
        <taxon>Chaetomiaceae</taxon>
        <taxon>Thermothielavioides</taxon>
    </lineage>
</organism>
<gene>
    <name evidence="7" type="ORF">TT172_LOCUS3299</name>
</gene>
<name>A0A446BEB3_9PEZI</name>
<keyword evidence="3" id="KW-0862">Zinc</keyword>
<evidence type="ECO:0000256" key="4">
    <source>
        <dbReference type="PROSITE-ProRule" id="PRU00452"/>
    </source>
</evidence>
<dbReference type="GO" id="GO:0016925">
    <property type="term" value="P:protein sumoylation"/>
    <property type="evidence" value="ECO:0007669"/>
    <property type="project" value="TreeGrafter"/>
</dbReference>
<accession>A0A446BEB3</accession>
<dbReference type="GO" id="GO:0008270">
    <property type="term" value="F:zinc ion binding"/>
    <property type="evidence" value="ECO:0007669"/>
    <property type="project" value="UniProtKB-KW"/>
</dbReference>
<evidence type="ECO:0000256" key="3">
    <source>
        <dbReference type="ARBA" id="ARBA00022833"/>
    </source>
</evidence>
<evidence type="ECO:0000256" key="1">
    <source>
        <dbReference type="ARBA" id="ARBA00022723"/>
    </source>
</evidence>
<keyword evidence="2 4" id="KW-0863">Zinc-finger</keyword>
<evidence type="ECO:0000313" key="8">
    <source>
        <dbReference type="Proteomes" id="UP000289323"/>
    </source>
</evidence>
<feature type="domain" description="SP-RING-type" evidence="6">
    <location>
        <begin position="422"/>
        <end position="528"/>
    </location>
</feature>
<feature type="compositionally biased region" description="Polar residues" evidence="5">
    <location>
        <begin position="576"/>
        <end position="592"/>
    </location>
</feature>
<dbReference type="GO" id="GO:0061665">
    <property type="term" value="F:SUMO ligase activity"/>
    <property type="evidence" value="ECO:0007669"/>
    <property type="project" value="TreeGrafter"/>
</dbReference>
<feature type="compositionally biased region" description="Basic and acidic residues" evidence="5">
    <location>
        <begin position="593"/>
        <end position="603"/>
    </location>
</feature>
<dbReference type="InterPro" id="IPR004181">
    <property type="entry name" value="Znf_MIZ"/>
</dbReference>
<evidence type="ECO:0000259" key="6">
    <source>
        <dbReference type="PROSITE" id="PS51044"/>
    </source>
</evidence>
<dbReference type="PANTHER" id="PTHR10782">
    <property type="entry name" value="ZINC FINGER MIZ DOMAIN-CONTAINING PROTEIN"/>
    <property type="match status" value="1"/>
</dbReference>
<dbReference type="Gene3D" id="3.30.40.10">
    <property type="entry name" value="Zinc/RING finger domain, C3HC4 (zinc finger)"/>
    <property type="match status" value="1"/>
</dbReference>
<sequence length="603" mass="66977">MWSQDPQQAHRCLPQGRQTIDGAFAILETVLKKNQLMSTALQQWFARFPVLPEQFSRGPVGGAGVLMEIATFLGNLAKEYESLTAATLHRGYPFLVDELLSRLGCASTVLQFILFTACRRRLGVQDDQLGNEMDTAFRKDQDSHRCSTSGRMGLAPITQPGQIEQRNAGLIAYFREIVTAATAARSSAQYSLRFPSVPGTVIPRPEWPYGPSDRKSIMMSLHQAHVRSPKRVTREGEKERLYQAVKTLPVGPTSLVPKNTMYQFRFEISEEQFALAATKSQACGNLLPVVEHYNGALRWRIRCCVAPASHEMPTEQQWATLDVSWPPNIFMTLNHQVLDVRRQPHNGKDLATEITDLVVCGTNVLNISCPDLRRESAQNRFLAVEMLETLSHSNVVKLIWSQGTIPEEETLATIKKRLASPTDDEVSFGEPDLSIDLADPFSATIFKLPARGVDCTHMECFDLETWLNTRPSKPPIKCPHRQARCTCPNTPEPSNPDKWRCPICSKDARPYSLRIDGFLLKVRAQLEAEGKLQTKSMRVRADGSWSVVLETDDDGGSDGEGSRARSASAAAASSAQTSLGRKGTTQPTSSTGPRREVEVIEID</sequence>
<reference evidence="7 8" key="1">
    <citation type="submission" date="2018-04" db="EMBL/GenBank/DDBJ databases">
        <authorList>
            <person name="Huttner S."/>
            <person name="Dainat J."/>
        </authorList>
    </citation>
    <scope>NUCLEOTIDE SEQUENCE [LARGE SCALE GENOMIC DNA]</scope>
</reference>
<feature type="compositionally biased region" description="Low complexity" evidence="5">
    <location>
        <begin position="564"/>
        <end position="575"/>
    </location>
</feature>
<dbReference type="EMBL" id="OUUZ01000008">
    <property type="protein sequence ID" value="SPQ20880.1"/>
    <property type="molecule type" value="Genomic_DNA"/>
</dbReference>
<keyword evidence="1" id="KW-0479">Metal-binding</keyword>
<evidence type="ECO:0000256" key="5">
    <source>
        <dbReference type="SAM" id="MobiDB-lite"/>
    </source>
</evidence>
<evidence type="ECO:0000256" key="2">
    <source>
        <dbReference type="ARBA" id="ARBA00022771"/>
    </source>
</evidence>
<dbReference type="PROSITE" id="PS51044">
    <property type="entry name" value="ZF_SP_RING"/>
    <property type="match status" value="1"/>
</dbReference>
<proteinExistence type="predicted"/>
<dbReference type="AlphaFoldDB" id="A0A446BEB3"/>